<dbReference type="WBParaSite" id="ASIM_0001032801-mRNA-1">
    <property type="protein sequence ID" value="ASIM_0001032801-mRNA-1"/>
    <property type="gene ID" value="ASIM_0001032801"/>
</dbReference>
<protein>
    <submittedName>
        <fullName evidence="2">Galaxin-like</fullName>
    </submittedName>
</protein>
<accession>A0A0M3JRH0</accession>
<evidence type="ECO:0000259" key="1">
    <source>
        <dbReference type="Pfam" id="PF24748"/>
    </source>
</evidence>
<evidence type="ECO:0000313" key="2">
    <source>
        <dbReference type="WBParaSite" id="ASIM_0001032801-mRNA-1"/>
    </source>
</evidence>
<feature type="domain" description="Galaxin-like repeats" evidence="1">
    <location>
        <begin position="1"/>
        <end position="65"/>
    </location>
</feature>
<dbReference type="AlphaFoldDB" id="A0A0M3JRH0"/>
<reference evidence="2" key="1">
    <citation type="submission" date="2017-02" db="UniProtKB">
        <authorList>
            <consortium name="WormBaseParasite"/>
        </authorList>
    </citation>
    <scope>IDENTIFICATION</scope>
</reference>
<organism evidence="2">
    <name type="scientific">Anisakis simplex</name>
    <name type="common">Herring worm</name>
    <dbReference type="NCBI Taxonomy" id="6269"/>
    <lineage>
        <taxon>Eukaryota</taxon>
        <taxon>Metazoa</taxon>
        <taxon>Ecdysozoa</taxon>
        <taxon>Nematoda</taxon>
        <taxon>Chromadorea</taxon>
        <taxon>Rhabditida</taxon>
        <taxon>Spirurina</taxon>
        <taxon>Ascaridomorpha</taxon>
        <taxon>Ascaridoidea</taxon>
        <taxon>Anisakidae</taxon>
        <taxon>Anisakis</taxon>
        <taxon>Anisakis simplex complex</taxon>
    </lineage>
</organism>
<dbReference type="Pfam" id="PF24748">
    <property type="entry name" value="Galaxin_repeat"/>
    <property type="match status" value="1"/>
</dbReference>
<name>A0A0M3JRH0_ANISI</name>
<sequence>LCCNGVLIRTESSANVCCGNNSYDGGVKETCCHNTVFKKSLYDSCCQSNDGTFTPFSSKTHICCDKPIARTNYLSCCYLKLNDRLRPTPYDSMSQCCKYPFKKIIPMQNSSCIV</sequence>
<proteinExistence type="predicted"/>
<dbReference type="InterPro" id="IPR056601">
    <property type="entry name" value="Galaxin_dom"/>
</dbReference>